<dbReference type="EMBL" id="LWAF01000010">
    <property type="protein sequence ID" value="ODN30132.1"/>
    <property type="molecule type" value="Genomic_DNA"/>
</dbReference>
<organism evidence="1 2">
    <name type="scientific">Fervidobacterium thailandense</name>
    <dbReference type="NCBI Taxonomy" id="1008305"/>
    <lineage>
        <taxon>Bacteria</taxon>
        <taxon>Thermotogati</taxon>
        <taxon>Thermotogota</taxon>
        <taxon>Thermotogae</taxon>
        <taxon>Thermotogales</taxon>
        <taxon>Fervidobacteriaceae</taxon>
        <taxon>Fervidobacterium</taxon>
    </lineage>
</organism>
<dbReference type="RefSeq" id="WP_069293419.1">
    <property type="nucleotide sequence ID" value="NZ_CP140110.1"/>
</dbReference>
<dbReference type="Proteomes" id="UP000094570">
    <property type="component" value="Unassembled WGS sequence"/>
</dbReference>
<keyword evidence="2" id="KW-1185">Reference proteome</keyword>
<dbReference type="SUPFAM" id="SSF54826">
    <property type="entry name" value="Enolase N-terminal domain-like"/>
    <property type="match status" value="1"/>
</dbReference>
<dbReference type="Gene3D" id="3.30.390.10">
    <property type="entry name" value="Enolase-like, N-terminal domain"/>
    <property type="match status" value="1"/>
</dbReference>
<dbReference type="AlphaFoldDB" id="A0A1E3G1S3"/>
<accession>A0A1E3G1S3</accession>
<dbReference type="InterPro" id="IPR029017">
    <property type="entry name" value="Enolase-like_N"/>
</dbReference>
<proteinExistence type="predicted"/>
<protein>
    <submittedName>
        <fullName evidence="1">Uncharacterized protein</fullName>
    </submittedName>
</protein>
<dbReference type="STRING" id="1008305.A4H02_06785"/>
<evidence type="ECO:0000313" key="1">
    <source>
        <dbReference type="EMBL" id="ODN30132.1"/>
    </source>
</evidence>
<reference evidence="2" key="1">
    <citation type="submission" date="2016-04" db="EMBL/GenBank/DDBJ databases">
        <title>The genome sequence project of a novel Fervidobacterium isolate from a hot spring in Thailand.</title>
        <authorList>
            <person name="Gonzalez J.M."/>
            <person name="Cuecas A."/>
            <person name="Kanoksilapatham W."/>
        </authorList>
    </citation>
    <scope>NUCLEOTIDE SEQUENCE [LARGE SCALE GENOMIC DNA]</scope>
    <source>
        <strain evidence="2">FC2004</strain>
    </source>
</reference>
<name>A0A1E3G1S3_9BACT</name>
<dbReference type="OrthoDB" id="37477at2"/>
<evidence type="ECO:0000313" key="2">
    <source>
        <dbReference type="Proteomes" id="UP000094570"/>
    </source>
</evidence>
<comment type="caution">
    <text evidence="1">The sequence shown here is derived from an EMBL/GenBank/DDBJ whole genome shotgun (WGS) entry which is preliminary data.</text>
</comment>
<gene>
    <name evidence="1" type="ORF">A4H02_06785</name>
</gene>
<sequence>MKFFYNISKVEDYEYIVVRLEEDNLSGAGAILPIRKRGENYKIFMGIIEEYRSLIEHTTSDEAFLITEKLNKHFPGHPKVTFAIQAAMLSLFSKKHNIELQKLIGGLETPRNELCGERLFPEYEGDVLKLRCLAQDSSSNLTRTYVLTKYPKNEMDEVLSALSTNFKYLEVLSWRELL</sequence>